<organism evidence="2 3">
    <name type="scientific">Stieleria neptunia</name>
    <dbReference type="NCBI Taxonomy" id="2527979"/>
    <lineage>
        <taxon>Bacteria</taxon>
        <taxon>Pseudomonadati</taxon>
        <taxon>Planctomycetota</taxon>
        <taxon>Planctomycetia</taxon>
        <taxon>Pirellulales</taxon>
        <taxon>Pirellulaceae</taxon>
        <taxon>Stieleria</taxon>
    </lineage>
</organism>
<dbReference type="Proteomes" id="UP000319004">
    <property type="component" value="Chromosome"/>
</dbReference>
<dbReference type="AlphaFoldDB" id="A0A518HW39"/>
<feature type="transmembrane region" description="Helical" evidence="1">
    <location>
        <begin position="31"/>
        <end position="48"/>
    </location>
</feature>
<keyword evidence="1" id="KW-0472">Membrane</keyword>
<proteinExistence type="predicted"/>
<feature type="transmembrane region" description="Helical" evidence="1">
    <location>
        <begin position="60"/>
        <end position="81"/>
    </location>
</feature>
<name>A0A518HW39_9BACT</name>
<gene>
    <name evidence="2" type="ORF">Enr13x_49380</name>
</gene>
<evidence type="ECO:0000313" key="2">
    <source>
        <dbReference type="EMBL" id="QDV45065.1"/>
    </source>
</evidence>
<evidence type="ECO:0000313" key="3">
    <source>
        <dbReference type="Proteomes" id="UP000319004"/>
    </source>
</evidence>
<feature type="transmembrane region" description="Helical" evidence="1">
    <location>
        <begin position="6"/>
        <end position="24"/>
    </location>
</feature>
<protein>
    <submittedName>
        <fullName evidence="2">Uncharacterized protein</fullName>
    </submittedName>
</protein>
<evidence type="ECO:0000256" key="1">
    <source>
        <dbReference type="SAM" id="Phobius"/>
    </source>
</evidence>
<sequence>MNAILILIAVCSALVSAFLAFASVRDSGMRLRVLVPIAVFGAFAAIALAKALGQVNPGPWMFQVVVATTGANVCLVFFVLFRSKVR</sequence>
<dbReference type="KEGG" id="snep:Enr13x_49380"/>
<dbReference type="RefSeq" id="WP_145389282.1">
    <property type="nucleotide sequence ID" value="NZ_CP037423.1"/>
</dbReference>
<keyword evidence="1" id="KW-1133">Transmembrane helix</keyword>
<accession>A0A518HW39</accession>
<keyword evidence="1" id="KW-0812">Transmembrane</keyword>
<reference evidence="2 3" key="1">
    <citation type="submission" date="2019-03" db="EMBL/GenBank/DDBJ databases">
        <title>Deep-cultivation of Planctomycetes and their phenomic and genomic characterization uncovers novel biology.</title>
        <authorList>
            <person name="Wiegand S."/>
            <person name="Jogler M."/>
            <person name="Boedeker C."/>
            <person name="Pinto D."/>
            <person name="Vollmers J."/>
            <person name="Rivas-Marin E."/>
            <person name="Kohn T."/>
            <person name="Peeters S.H."/>
            <person name="Heuer A."/>
            <person name="Rast P."/>
            <person name="Oberbeckmann S."/>
            <person name="Bunk B."/>
            <person name="Jeske O."/>
            <person name="Meyerdierks A."/>
            <person name="Storesund J.E."/>
            <person name="Kallscheuer N."/>
            <person name="Luecker S."/>
            <person name="Lage O.M."/>
            <person name="Pohl T."/>
            <person name="Merkel B.J."/>
            <person name="Hornburger P."/>
            <person name="Mueller R.-W."/>
            <person name="Bruemmer F."/>
            <person name="Labrenz M."/>
            <person name="Spormann A.M."/>
            <person name="Op den Camp H."/>
            <person name="Overmann J."/>
            <person name="Amann R."/>
            <person name="Jetten M.S.M."/>
            <person name="Mascher T."/>
            <person name="Medema M.H."/>
            <person name="Devos D.P."/>
            <person name="Kaster A.-K."/>
            <person name="Ovreas L."/>
            <person name="Rohde M."/>
            <person name="Galperin M.Y."/>
            <person name="Jogler C."/>
        </authorList>
    </citation>
    <scope>NUCLEOTIDE SEQUENCE [LARGE SCALE GENOMIC DNA]</scope>
    <source>
        <strain evidence="2 3">Enr13</strain>
    </source>
</reference>
<dbReference type="EMBL" id="CP037423">
    <property type="protein sequence ID" value="QDV45065.1"/>
    <property type="molecule type" value="Genomic_DNA"/>
</dbReference>
<keyword evidence="3" id="KW-1185">Reference proteome</keyword>